<organism evidence="3 4">
    <name type="scientific">Desulfonatronospira thiodismutans ASO3-1</name>
    <dbReference type="NCBI Taxonomy" id="555779"/>
    <lineage>
        <taxon>Bacteria</taxon>
        <taxon>Pseudomonadati</taxon>
        <taxon>Thermodesulfobacteriota</taxon>
        <taxon>Desulfovibrionia</taxon>
        <taxon>Desulfovibrionales</taxon>
        <taxon>Desulfonatronovibrionaceae</taxon>
        <taxon>Desulfonatronospira</taxon>
    </lineage>
</organism>
<dbReference type="Pfam" id="PF01381">
    <property type="entry name" value="HTH_3"/>
    <property type="match status" value="1"/>
</dbReference>
<evidence type="ECO:0000313" key="3">
    <source>
        <dbReference type="EMBL" id="EFI35664.1"/>
    </source>
</evidence>
<dbReference type="GO" id="GO:0003677">
    <property type="term" value="F:DNA binding"/>
    <property type="evidence" value="ECO:0007669"/>
    <property type="project" value="UniProtKB-KW"/>
</dbReference>
<keyword evidence="1" id="KW-0238">DNA-binding</keyword>
<proteinExistence type="predicted"/>
<dbReference type="InterPro" id="IPR013096">
    <property type="entry name" value="Cupin_2"/>
</dbReference>
<dbReference type="Proteomes" id="UP000005496">
    <property type="component" value="Unassembled WGS sequence"/>
</dbReference>
<dbReference type="Gene3D" id="1.10.260.40">
    <property type="entry name" value="lambda repressor-like DNA-binding domains"/>
    <property type="match status" value="1"/>
</dbReference>
<protein>
    <submittedName>
        <fullName evidence="3">Transcriptional regulator, XRE family</fullName>
    </submittedName>
</protein>
<dbReference type="Pfam" id="PF07883">
    <property type="entry name" value="Cupin_2"/>
    <property type="match status" value="1"/>
</dbReference>
<dbReference type="eggNOG" id="COG1917">
    <property type="taxonomic scope" value="Bacteria"/>
</dbReference>
<dbReference type="CDD" id="cd02209">
    <property type="entry name" value="cupin_XRE_C"/>
    <property type="match status" value="1"/>
</dbReference>
<gene>
    <name evidence="3" type="ORF">Dthio_PD3093</name>
</gene>
<dbReference type="Gene3D" id="2.60.120.10">
    <property type="entry name" value="Jelly Rolls"/>
    <property type="match status" value="1"/>
</dbReference>
<dbReference type="PANTHER" id="PTHR46797:SF19">
    <property type="entry name" value="BLL2473 PROTEIN"/>
    <property type="match status" value="1"/>
</dbReference>
<dbReference type="InterPro" id="IPR050807">
    <property type="entry name" value="TransReg_Diox_bact_type"/>
</dbReference>
<name>D6SLV3_9BACT</name>
<dbReference type="AlphaFoldDB" id="D6SLV3"/>
<dbReference type="InterPro" id="IPR010982">
    <property type="entry name" value="Lambda_DNA-bd_dom_sf"/>
</dbReference>
<dbReference type="EMBL" id="ACJN02000001">
    <property type="protein sequence ID" value="EFI35664.1"/>
    <property type="molecule type" value="Genomic_DNA"/>
</dbReference>
<evidence type="ECO:0000313" key="4">
    <source>
        <dbReference type="Proteomes" id="UP000005496"/>
    </source>
</evidence>
<evidence type="ECO:0000256" key="1">
    <source>
        <dbReference type="ARBA" id="ARBA00023125"/>
    </source>
</evidence>
<dbReference type="InterPro" id="IPR001387">
    <property type="entry name" value="Cro/C1-type_HTH"/>
</dbReference>
<dbReference type="SUPFAM" id="SSF47413">
    <property type="entry name" value="lambda repressor-like DNA-binding domains"/>
    <property type="match status" value="1"/>
</dbReference>
<dbReference type="SUPFAM" id="SSF51182">
    <property type="entry name" value="RmlC-like cupins"/>
    <property type="match status" value="1"/>
</dbReference>
<keyword evidence="4" id="KW-1185">Reference proteome</keyword>
<dbReference type="InterPro" id="IPR011051">
    <property type="entry name" value="RmlC_Cupin_sf"/>
</dbReference>
<dbReference type="GO" id="GO:0003700">
    <property type="term" value="F:DNA-binding transcription factor activity"/>
    <property type="evidence" value="ECO:0007669"/>
    <property type="project" value="TreeGrafter"/>
</dbReference>
<sequence length="189" mass="21362">MSQASIGKKIKKHRDMEEISLEELSRRSGLDTDFIRSVEEDDIYPSLGPLLKIARGLGVRLGTFLDDTVVQDPLIVREKDRQEELTMLKGKEKPAALRFYSLGKGKSDRKMEPFFIEVFPEPPQDKKLSSHEGEEFIIVVAGEIELVYGHETHVLKAGDSVYYNSIVPHNVSARGEGPARIYAVLYFPE</sequence>
<dbReference type="OrthoDB" id="5343295at2"/>
<accession>D6SLV3</accession>
<dbReference type="GO" id="GO:0005829">
    <property type="term" value="C:cytosol"/>
    <property type="evidence" value="ECO:0007669"/>
    <property type="project" value="TreeGrafter"/>
</dbReference>
<evidence type="ECO:0000259" key="2">
    <source>
        <dbReference type="PROSITE" id="PS50943"/>
    </source>
</evidence>
<comment type="caution">
    <text evidence="3">The sequence shown here is derived from an EMBL/GenBank/DDBJ whole genome shotgun (WGS) entry which is preliminary data.</text>
</comment>
<feature type="domain" description="HTH cro/C1-type" evidence="2">
    <location>
        <begin position="10"/>
        <end position="64"/>
    </location>
</feature>
<dbReference type="PANTHER" id="PTHR46797">
    <property type="entry name" value="HTH-TYPE TRANSCRIPTIONAL REGULATOR"/>
    <property type="match status" value="1"/>
</dbReference>
<dbReference type="RefSeq" id="WP_008868793.1">
    <property type="nucleotide sequence ID" value="NZ_ACJN02000001.1"/>
</dbReference>
<dbReference type="PROSITE" id="PS50943">
    <property type="entry name" value="HTH_CROC1"/>
    <property type="match status" value="1"/>
</dbReference>
<dbReference type="CDD" id="cd00093">
    <property type="entry name" value="HTH_XRE"/>
    <property type="match status" value="1"/>
</dbReference>
<dbReference type="InterPro" id="IPR014710">
    <property type="entry name" value="RmlC-like_jellyroll"/>
</dbReference>
<reference evidence="3" key="1">
    <citation type="submission" date="2010-05" db="EMBL/GenBank/DDBJ databases">
        <title>The draft genome of Desulfonatronospira thiodismutans ASO3-1.</title>
        <authorList>
            <consortium name="US DOE Joint Genome Institute (JGI-PGF)"/>
            <person name="Lucas S."/>
            <person name="Copeland A."/>
            <person name="Lapidus A."/>
            <person name="Cheng J.-F."/>
            <person name="Bruce D."/>
            <person name="Goodwin L."/>
            <person name="Pitluck S."/>
            <person name="Chertkov O."/>
            <person name="Brettin T."/>
            <person name="Detter J.C."/>
            <person name="Han C."/>
            <person name="Land M.L."/>
            <person name="Hauser L."/>
            <person name="Kyrpides N."/>
            <person name="Mikhailova N."/>
            <person name="Muyzer G."/>
            <person name="Woyke T."/>
        </authorList>
    </citation>
    <scope>NUCLEOTIDE SEQUENCE [LARGE SCALE GENOMIC DNA]</scope>
    <source>
        <strain evidence="3">ASO3-1</strain>
    </source>
</reference>
<dbReference type="SMART" id="SM00530">
    <property type="entry name" value="HTH_XRE"/>
    <property type="match status" value="1"/>
</dbReference>